<dbReference type="GO" id="GO:0034039">
    <property type="term" value="F:8-oxo-7,8-dihydroguanine DNA N-glycosylase activity"/>
    <property type="evidence" value="ECO:0007669"/>
    <property type="project" value="TreeGrafter"/>
</dbReference>
<evidence type="ECO:0000256" key="14">
    <source>
        <dbReference type="ARBA" id="ARBA00023295"/>
    </source>
</evidence>
<keyword evidence="8 18" id="KW-0378">Hydrolase</keyword>
<sequence>MPELPEVEVMRRGLRPHLVGRTVQGVRWSNRRLRAPMPRQLLDLYIRDGRVAAIDRRAKYLLIRMTSKSVLLVHLGMTGHLGLFPAAGPRARHDHLCLLLDNGRELRFNDPRRFGAIYVWPPLQAAALENEFSARLGPEPFSDELNAGELWHRAQGKRQAVKNFLMDSRMVAGLGNIYANEILFAAGIHPQTPVHMIKKDAWQSVVASCRAVLARAIEAGGSTISDFLDADGEPGHFQLQFQVYGRAGAGCKQCGQEVKKTVLGGRATYFCPACQPLKKT</sequence>
<evidence type="ECO:0000259" key="16">
    <source>
        <dbReference type="PROSITE" id="PS51066"/>
    </source>
</evidence>
<dbReference type="NCBIfam" id="NF002211">
    <property type="entry name" value="PRK01103.1"/>
    <property type="match status" value="1"/>
</dbReference>
<accession>A0A3B0VD16</accession>
<keyword evidence="11" id="KW-0234">DNA repair</keyword>
<evidence type="ECO:0000313" key="18">
    <source>
        <dbReference type="EMBL" id="VAW41415.1"/>
    </source>
</evidence>
<keyword evidence="12" id="KW-0456">Lyase</keyword>
<keyword evidence="9" id="KW-0862">Zinc</keyword>
<evidence type="ECO:0000256" key="13">
    <source>
        <dbReference type="ARBA" id="ARBA00023268"/>
    </source>
</evidence>
<dbReference type="Pfam" id="PF01149">
    <property type="entry name" value="Fapy_DNA_glyco"/>
    <property type="match status" value="1"/>
</dbReference>
<dbReference type="InterPro" id="IPR015886">
    <property type="entry name" value="H2TH_FPG"/>
</dbReference>
<dbReference type="EC" id="3.2.2.23" evidence="18"/>
<dbReference type="InterPro" id="IPR010979">
    <property type="entry name" value="Ribosomal_uS13-like_H2TH"/>
</dbReference>
<comment type="catalytic activity">
    <reaction evidence="1">
        <text>Hydrolysis of DNA containing ring-opened 7-methylguanine residues, releasing 2,6-diamino-4-hydroxy-5-(N-methyl)formamidopyrimidine.</text>
        <dbReference type="EC" id="3.2.2.23"/>
    </reaction>
</comment>
<evidence type="ECO:0000256" key="7">
    <source>
        <dbReference type="ARBA" id="ARBA00022771"/>
    </source>
</evidence>
<dbReference type="InterPro" id="IPR015887">
    <property type="entry name" value="DNA_glyclase_Znf_dom_DNA_BS"/>
</dbReference>
<dbReference type="AlphaFoldDB" id="A0A3B0VD16"/>
<dbReference type="Gene3D" id="3.20.190.10">
    <property type="entry name" value="MutM-like, N-terminal"/>
    <property type="match status" value="1"/>
</dbReference>
<keyword evidence="13" id="KW-0511">Multifunctional enzyme</keyword>
<protein>
    <submittedName>
        <fullName evidence="18">Formamidopyrimidine-DNA glycosylase</fullName>
        <ecNumber evidence="18">3.2.2.23</ecNumber>
    </submittedName>
</protein>
<dbReference type="PANTHER" id="PTHR22993:SF9">
    <property type="entry name" value="FORMAMIDOPYRIMIDINE-DNA GLYCOSYLASE"/>
    <property type="match status" value="1"/>
</dbReference>
<keyword evidence="5" id="KW-0479">Metal-binding</keyword>
<dbReference type="GO" id="GO:0008270">
    <property type="term" value="F:zinc ion binding"/>
    <property type="evidence" value="ECO:0007669"/>
    <property type="project" value="UniProtKB-KW"/>
</dbReference>
<dbReference type="SMART" id="SM01232">
    <property type="entry name" value="H2TH"/>
    <property type="match status" value="1"/>
</dbReference>
<proteinExistence type="inferred from homology"/>
<dbReference type="Gene3D" id="1.10.8.50">
    <property type="match status" value="1"/>
</dbReference>
<evidence type="ECO:0000259" key="17">
    <source>
        <dbReference type="PROSITE" id="PS51068"/>
    </source>
</evidence>
<keyword evidence="7" id="KW-0863">Zinc-finger</keyword>
<dbReference type="GO" id="GO:0003684">
    <property type="term" value="F:damaged DNA binding"/>
    <property type="evidence" value="ECO:0007669"/>
    <property type="project" value="InterPro"/>
</dbReference>
<evidence type="ECO:0000256" key="2">
    <source>
        <dbReference type="ARBA" id="ARBA00001947"/>
    </source>
</evidence>
<evidence type="ECO:0000256" key="6">
    <source>
        <dbReference type="ARBA" id="ARBA00022763"/>
    </source>
</evidence>
<dbReference type="GO" id="GO:0006284">
    <property type="term" value="P:base-excision repair"/>
    <property type="evidence" value="ECO:0007669"/>
    <property type="project" value="InterPro"/>
</dbReference>
<evidence type="ECO:0000256" key="8">
    <source>
        <dbReference type="ARBA" id="ARBA00022801"/>
    </source>
</evidence>
<dbReference type="FunFam" id="1.10.8.50:FF:000003">
    <property type="entry name" value="Formamidopyrimidine-DNA glycosylase"/>
    <property type="match status" value="1"/>
</dbReference>
<organism evidence="18">
    <name type="scientific">hydrothermal vent metagenome</name>
    <dbReference type="NCBI Taxonomy" id="652676"/>
    <lineage>
        <taxon>unclassified sequences</taxon>
        <taxon>metagenomes</taxon>
        <taxon>ecological metagenomes</taxon>
    </lineage>
</organism>
<dbReference type="InterPro" id="IPR012319">
    <property type="entry name" value="FPG_cat"/>
</dbReference>
<dbReference type="Pfam" id="PF06831">
    <property type="entry name" value="H2TH"/>
    <property type="match status" value="1"/>
</dbReference>
<dbReference type="PROSITE" id="PS51068">
    <property type="entry name" value="FPG_CAT"/>
    <property type="match status" value="1"/>
</dbReference>
<keyword evidence="14 18" id="KW-0326">Glycosidase</keyword>
<evidence type="ECO:0000256" key="9">
    <source>
        <dbReference type="ARBA" id="ARBA00022833"/>
    </source>
</evidence>
<dbReference type="InterPro" id="IPR020629">
    <property type="entry name" value="FPG_Glyclase"/>
</dbReference>
<dbReference type="CDD" id="cd08966">
    <property type="entry name" value="EcFpg-like_N"/>
    <property type="match status" value="1"/>
</dbReference>
<evidence type="ECO:0000256" key="5">
    <source>
        <dbReference type="ARBA" id="ARBA00022723"/>
    </source>
</evidence>
<dbReference type="Pfam" id="PF06827">
    <property type="entry name" value="zf-FPG_IleRS"/>
    <property type="match status" value="1"/>
</dbReference>
<gene>
    <name evidence="18" type="ORF">MNBD_DELTA04-263</name>
</gene>
<dbReference type="HAMAP" id="MF_00103">
    <property type="entry name" value="Fapy_DNA_glycosyl"/>
    <property type="match status" value="1"/>
</dbReference>
<comment type="subunit">
    <text evidence="4">Monomer.</text>
</comment>
<dbReference type="EMBL" id="UOEY01000123">
    <property type="protein sequence ID" value="VAW41415.1"/>
    <property type="molecule type" value="Genomic_DNA"/>
</dbReference>
<evidence type="ECO:0000256" key="4">
    <source>
        <dbReference type="ARBA" id="ARBA00011245"/>
    </source>
</evidence>
<feature type="domain" description="Formamidopyrimidine-DNA glycosylase catalytic" evidence="17">
    <location>
        <begin position="2"/>
        <end position="115"/>
    </location>
</feature>
<comment type="similarity">
    <text evidence="3">Belongs to the FPG family.</text>
</comment>
<dbReference type="SUPFAM" id="SSF57716">
    <property type="entry name" value="Glucocorticoid receptor-like (DNA-binding domain)"/>
    <property type="match status" value="1"/>
</dbReference>
<keyword evidence="10" id="KW-0238">DNA-binding</keyword>
<dbReference type="SMART" id="SM00898">
    <property type="entry name" value="Fapy_DNA_glyco"/>
    <property type="match status" value="1"/>
</dbReference>
<name>A0A3B0VD16_9ZZZZ</name>
<dbReference type="PANTHER" id="PTHR22993">
    <property type="entry name" value="FORMAMIDOPYRIMIDINE-DNA GLYCOSYLASE"/>
    <property type="match status" value="1"/>
</dbReference>
<evidence type="ECO:0000256" key="1">
    <source>
        <dbReference type="ARBA" id="ARBA00001668"/>
    </source>
</evidence>
<evidence type="ECO:0000256" key="12">
    <source>
        <dbReference type="ARBA" id="ARBA00023239"/>
    </source>
</evidence>
<evidence type="ECO:0000256" key="11">
    <source>
        <dbReference type="ARBA" id="ARBA00023204"/>
    </source>
</evidence>
<dbReference type="InterPro" id="IPR010663">
    <property type="entry name" value="Znf_FPG/IleRS"/>
</dbReference>
<comment type="cofactor">
    <cofactor evidence="2">
        <name>Zn(2+)</name>
        <dbReference type="ChEBI" id="CHEBI:29105"/>
    </cofactor>
</comment>
<dbReference type="InterPro" id="IPR000214">
    <property type="entry name" value="Znf_DNA_glyclase/AP_lyase"/>
</dbReference>
<evidence type="ECO:0000256" key="15">
    <source>
        <dbReference type="ARBA" id="ARBA00044632"/>
    </source>
</evidence>
<dbReference type="SUPFAM" id="SSF46946">
    <property type="entry name" value="S13-like H2TH domain"/>
    <property type="match status" value="1"/>
</dbReference>
<dbReference type="SUPFAM" id="SSF81624">
    <property type="entry name" value="N-terminal domain of MutM-like DNA repair proteins"/>
    <property type="match status" value="1"/>
</dbReference>
<dbReference type="PROSITE" id="PS01242">
    <property type="entry name" value="ZF_FPG_1"/>
    <property type="match status" value="1"/>
</dbReference>
<dbReference type="InterPro" id="IPR035937">
    <property type="entry name" value="FPG_N"/>
</dbReference>
<dbReference type="GO" id="GO:0140078">
    <property type="term" value="F:class I DNA-(apurinic or apyrimidinic site) endonuclease activity"/>
    <property type="evidence" value="ECO:0007669"/>
    <property type="project" value="UniProtKB-EC"/>
</dbReference>
<reference evidence="18" key="1">
    <citation type="submission" date="2018-06" db="EMBL/GenBank/DDBJ databases">
        <authorList>
            <person name="Zhirakovskaya E."/>
        </authorList>
    </citation>
    <scope>NUCLEOTIDE SEQUENCE</scope>
</reference>
<evidence type="ECO:0000256" key="3">
    <source>
        <dbReference type="ARBA" id="ARBA00009409"/>
    </source>
</evidence>
<evidence type="ECO:0000256" key="10">
    <source>
        <dbReference type="ARBA" id="ARBA00023125"/>
    </source>
</evidence>
<feature type="domain" description="FPG-type" evidence="16">
    <location>
        <begin position="242"/>
        <end position="276"/>
    </location>
</feature>
<dbReference type="PROSITE" id="PS51066">
    <property type="entry name" value="ZF_FPG_2"/>
    <property type="match status" value="1"/>
</dbReference>
<keyword evidence="6" id="KW-0227">DNA damage</keyword>
<dbReference type="NCBIfam" id="TIGR00577">
    <property type="entry name" value="fpg"/>
    <property type="match status" value="1"/>
</dbReference>
<comment type="catalytic activity">
    <reaction evidence="15">
        <text>2'-deoxyribonucleotide-(2'-deoxyribose 5'-phosphate)-2'-deoxyribonucleotide-DNA = a 3'-end 2'-deoxyribonucleotide-(2,3-dehydro-2,3-deoxyribose 5'-phosphate)-DNA + a 5'-end 5'-phospho-2'-deoxyribonucleoside-DNA + H(+)</text>
        <dbReference type="Rhea" id="RHEA:66592"/>
        <dbReference type="Rhea" id="RHEA-COMP:13180"/>
        <dbReference type="Rhea" id="RHEA-COMP:16897"/>
        <dbReference type="Rhea" id="RHEA-COMP:17067"/>
        <dbReference type="ChEBI" id="CHEBI:15378"/>
        <dbReference type="ChEBI" id="CHEBI:136412"/>
        <dbReference type="ChEBI" id="CHEBI:157695"/>
        <dbReference type="ChEBI" id="CHEBI:167181"/>
        <dbReference type="EC" id="4.2.99.18"/>
    </reaction>
</comment>